<name>A0ABW1UQQ5_9LACO</name>
<gene>
    <name evidence="1" type="primary">terS</name>
    <name evidence="1" type="ORF">ACFQHW_06330</name>
</gene>
<accession>A0ABW1UQQ5</accession>
<dbReference type="EMBL" id="JBHSSM010000016">
    <property type="protein sequence ID" value="MFC6315190.1"/>
    <property type="molecule type" value="Genomic_DNA"/>
</dbReference>
<dbReference type="RefSeq" id="WP_125598175.1">
    <property type="nucleotide sequence ID" value="NZ_JBHSSM010000016.1"/>
</dbReference>
<dbReference type="Gene3D" id="1.10.10.60">
    <property type="entry name" value="Homeodomain-like"/>
    <property type="match status" value="1"/>
</dbReference>
<evidence type="ECO:0000313" key="2">
    <source>
        <dbReference type="Proteomes" id="UP001596310"/>
    </source>
</evidence>
<protein>
    <submittedName>
        <fullName evidence="1">Phage terminase small subunit</fullName>
    </submittedName>
</protein>
<evidence type="ECO:0000313" key="1">
    <source>
        <dbReference type="EMBL" id="MFC6315190.1"/>
    </source>
</evidence>
<sequence length="268" mass="30032">MTDLNKVKADYEAGTKYKDIAAKYGVTVNTVKSWIRRNGWSRNKTGTKKRVHPKIKQGAPIGNQNAIGNVGGGAPTRNKNAVVTGEHESILLSELDDEERKLYDQVQTDPLTRIDEEIRILTIRERRMLARLKAAQDDLTDEEVTTLTQLINDKMPSTNPKGRTVMITVKHMADVQVSTVKTSQIDLVLRLEESLTKVSAQLNKAVATRQSIINADVRNELVQSQNEIAKTQNIKLRADLGIDDDDDNDDGFIDAIKGRLKEVWNDED</sequence>
<dbReference type="Proteomes" id="UP001596310">
    <property type="component" value="Unassembled WGS sequence"/>
</dbReference>
<proteinExistence type="predicted"/>
<keyword evidence="2" id="KW-1185">Reference proteome</keyword>
<reference evidence="2" key="1">
    <citation type="journal article" date="2019" name="Int. J. Syst. Evol. Microbiol.">
        <title>The Global Catalogue of Microorganisms (GCM) 10K type strain sequencing project: providing services to taxonomists for standard genome sequencing and annotation.</title>
        <authorList>
            <consortium name="The Broad Institute Genomics Platform"/>
            <consortium name="The Broad Institute Genome Sequencing Center for Infectious Disease"/>
            <person name="Wu L."/>
            <person name="Ma J."/>
        </authorList>
    </citation>
    <scope>NUCLEOTIDE SEQUENCE [LARGE SCALE GENOMIC DNA]</scope>
    <source>
        <strain evidence="2">CCM 8897</strain>
    </source>
</reference>
<organism evidence="1 2">
    <name type="scientific">Lapidilactobacillus achengensis</name>
    <dbReference type="NCBI Taxonomy" id="2486000"/>
    <lineage>
        <taxon>Bacteria</taxon>
        <taxon>Bacillati</taxon>
        <taxon>Bacillota</taxon>
        <taxon>Bacilli</taxon>
        <taxon>Lactobacillales</taxon>
        <taxon>Lactobacillaceae</taxon>
        <taxon>Lapidilactobacillus</taxon>
    </lineage>
</organism>
<comment type="caution">
    <text evidence="1">The sequence shown here is derived from an EMBL/GenBank/DDBJ whole genome shotgun (WGS) entry which is preliminary data.</text>
</comment>
<dbReference type="NCBIfam" id="NF040601">
    <property type="entry name" value="TerS_not_xtmA"/>
    <property type="match status" value="1"/>
</dbReference>